<comment type="caution">
    <text evidence="4">The sequence shown here is derived from an EMBL/GenBank/DDBJ whole genome shotgun (WGS) entry which is preliminary data.</text>
</comment>
<evidence type="ECO:0000259" key="3">
    <source>
        <dbReference type="Pfam" id="PF06439"/>
    </source>
</evidence>
<dbReference type="EMBL" id="BMXI01000014">
    <property type="protein sequence ID" value="GHC61621.1"/>
    <property type="molecule type" value="Genomic_DNA"/>
</dbReference>
<feature type="domain" description="3-keto-alpha-glucoside-1,2-lyase/3-keto-2-hydroxy-glucal hydratase" evidence="3">
    <location>
        <begin position="59"/>
        <end position="243"/>
    </location>
</feature>
<evidence type="ECO:0000313" key="4">
    <source>
        <dbReference type="EMBL" id="GHC61621.1"/>
    </source>
</evidence>
<dbReference type="Pfam" id="PF06439">
    <property type="entry name" value="3keto-disac_hyd"/>
    <property type="match status" value="1"/>
</dbReference>
<evidence type="ECO:0000313" key="5">
    <source>
        <dbReference type="Proteomes" id="UP000644507"/>
    </source>
</evidence>
<evidence type="ECO:0000256" key="1">
    <source>
        <dbReference type="SAM" id="MobiDB-lite"/>
    </source>
</evidence>
<gene>
    <name evidence="4" type="ORF">GCM10007100_31250</name>
</gene>
<name>A0A918TTT9_9BACT</name>
<dbReference type="Gene3D" id="2.60.120.560">
    <property type="entry name" value="Exo-inulinase, domain 1"/>
    <property type="match status" value="1"/>
</dbReference>
<dbReference type="RefSeq" id="WP_189571916.1">
    <property type="nucleotide sequence ID" value="NZ_BMXI01000014.1"/>
</dbReference>
<accession>A0A918TTT9</accession>
<keyword evidence="2" id="KW-0732">Signal</keyword>
<protein>
    <recommendedName>
        <fullName evidence="3">3-keto-alpha-glucoside-1,2-lyase/3-keto-2-hydroxy-glucal hydratase domain-containing protein</fullName>
    </recommendedName>
</protein>
<feature type="region of interest" description="Disordered" evidence="1">
    <location>
        <begin position="207"/>
        <end position="229"/>
    </location>
</feature>
<dbReference type="Proteomes" id="UP000644507">
    <property type="component" value="Unassembled WGS sequence"/>
</dbReference>
<feature type="signal peptide" evidence="2">
    <location>
        <begin position="1"/>
        <end position="25"/>
    </location>
</feature>
<proteinExistence type="predicted"/>
<reference evidence="4" key="2">
    <citation type="submission" date="2020-09" db="EMBL/GenBank/DDBJ databases">
        <authorList>
            <person name="Sun Q."/>
            <person name="Kim S."/>
        </authorList>
    </citation>
    <scope>NUCLEOTIDE SEQUENCE</scope>
    <source>
        <strain evidence="4">KCTC 12988</strain>
    </source>
</reference>
<reference evidence="4" key="1">
    <citation type="journal article" date="2014" name="Int. J. Syst. Evol. Microbiol.">
        <title>Complete genome sequence of Corynebacterium casei LMG S-19264T (=DSM 44701T), isolated from a smear-ripened cheese.</title>
        <authorList>
            <consortium name="US DOE Joint Genome Institute (JGI-PGF)"/>
            <person name="Walter F."/>
            <person name="Albersmeier A."/>
            <person name="Kalinowski J."/>
            <person name="Ruckert C."/>
        </authorList>
    </citation>
    <scope>NUCLEOTIDE SEQUENCE</scope>
    <source>
        <strain evidence="4">KCTC 12988</strain>
    </source>
</reference>
<organism evidence="4 5">
    <name type="scientific">Roseibacillus persicicus</name>
    <dbReference type="NCBI Taxonomy" id="454148"/>
    <lineage>
        <taxon>Bacteria</taxon>
        <taxon>Pseudomonadati</taxon>
        <taxon>Verrucomicrobiota</taxon>
        <taxon>Verrucomicrobiia</taxon>
        <taxon>Verrucomicrobiales</taxon>
        <taxon>Verrucomicrobiaceae</taxon>
        <taxon>Roseibacillus</taxon>
    </lineage>
</organism>
<sequence>MLRNVRKTTLLSLTILSFGSNLCQAESESTDLLAAGNFAAFQENSIRGWVYTSKVNAVDGRQALTFEPAGDGKGSILVNGKEKNNTAYLLSKDDFQDVRVQLEFLIPKGSNSGIYLMGRYEIQIFDSYGAKQPASSGLGGLYQRWDPERKDKPGFDGVAPRLNASKAPGQWQTLDITFRAPRFNEDGAKTQNALFEKVFVNGQLVHENQEASGPTRSAKFNDEKASGPVMVQGDHGPIAIRKFLVTPL</sequence>
<evidence type="ECO:0000256" key="2">
    <source>
        <dbReference type="SAM" id="SignalP"/>
    </source>
</evidence>
<dbReference type="AlphaFoldDB" id="A0A918TTT9"/>
<dbReference type="GO" id="GO:0016787">
    <property type="term" value="F:hydrolase activity"/>
    <property type="evidence" value="ECO:0007669"/>
    <property type="project" value="InterPro"/>
</dbReference>
<dbReference type="InterPro" id="IPR010496">
    <property type="entry name" value="AL/BT2_dom"/>
</dbReference>
<feature type="chain" id="PRO_5037747259" description="3-keto-alpha-glucoside-1,2-lyase/3-keto-2-hydroxy-glucal hydratase domain-containing protein" evidence="2">
    <location>
        <begin position="26"/>
        <end position="248"/>
    </location>
</feature>
<keyword evidence="5" id="KW-1185">Reference proteome</keyword>